<dbReference type="RefSeq" id="WP_345492823.1">
    <property type="nucleotide sequence ID" value="NZ_BAABHY010000016.1"/>
</dbReference>
<organism evidence="2 3">
    <name type="scientific">Orbus sasakiae</name>
    <dbReference type="NCBI Taxonomy" id="1078475"/>
    <lineage>
        <taxon>Bacteria</taxon>
        <taxon>Pseudomonadati</taxon>
        <taxon>Pseudomonadota</taxon>
        <taxon>Gammaproteobacteria</taxon>
        <taxon>Orbales</taxon>
        <taxon>Orbaceae</taxon>
        <taxon>Orbus</taxon>
    </lineage>
</organism>
<reference evidence="3" key="1">
    <citation type="journal article" date="2019" name="Int. J. Syst. Evol. Microbiol.">
        <title>The Global Catalogue of Microorganisms (GCM) 10K type strain sequencing project: providing services to taxonomists for standard genome sequencing and annotation.</title>
        <authorList>
            <consortium name="The Broad Institute Genomics Platform"/>
            <consortium name="The Broad Institute Genome Sequencing Center for Infectious Disease"/>
            <person name="Wu L."/>
            <person name="Ma J."/>
        </authorList>
    </citation>
    <scope>NUCLEOTIDE SEQUENCE [LARGE SCALE GENOMIC DNA]</scope>
    <source>
        <strain evidence="3">JCM 18050</strain>
    </source>
</reference>
<feature type="signal peptide" evidence="1">
    <location>
        <begin position="1"/>
        <end position="24"/>
    </location>
</feature>
<feature type="chain" id="PRO_5045786033" evidence="1">
    <location>
        <begin position="25"/>
        <end position="182"/>
    </location>
</feature>
<proteinExistence type="predicted"/>
<evidence type="ECO:0000313" key="2">
    <source>
        <dbReference type="EMBL" id="GAA5115252.1"/>
    </source>
</evidence>
<protein>
    <submittedName>
        <fullName evidence="2">Uncharacterized protein</fullName>
    </submittedName>
</protein>
<keyword evidence="3" id="KW-1185">Reference proteome</keyword>
<sequence length="182" mass="20811">MLKKYMRFALCAILGLFFSSLVFSQQDTSIVHGPFNISWCSSGELFFTRKGDGSVDLILKYIDGTKLEKTQIIDTYYSEGGDPQVESIFFDSILNDKNIFVIISWEINSRGAGTYGKLYQVYAYNKLNNKDNKFVKNMTLYHDRKLTGIDGVSDSNISSFKYKTAAEVKKYINETYNLKQVN</sequence>
<evidence type="ECO:0000313" key="3">
    <source>
        <dbReference type="Proteomes" id="UP001500171"/>
    </source>
</evidence>
<comment type="caution">
    <text evidence="2">The sequence shown here is derived from an EMBL/GenBank/DDBJ whole genome shotgun (WGS) entry which is preliminary data.</text>
</comment>
<dbReference type="Proteomes" id="UP001500171">
    <property type="component" value="Unassembled WGS sequence"/>
</dbReference>
<dbReference type="EMBL" id="BAABHY010000016">
    <property type="protein sequence ID" value="GAA5115252.1"/>
    <property type="molecule type" value="Genomic_DNA"/>
</dbReference>
<accession>A0ABP9NK47</accession>
<gene>
    <name evidence="2" type="ORF">GCM10023211_25850</name>
</gene>
<name>A0ABP9NK47_9GAMM</name>
<evidence type="ECO:0000256" key="1">
    <source>
        <dbReference type="SAM" id="SignalP"/>
    </source>
</evidence>
<keyword evidence="1" id="KW-0732">Signal</keyword>